<dbReference type="Pfam" id="PF00202">
    <property type="entry name" value="Aminotran_3"/>
    <property type="match status" value="1"/>
</dbReference>
<evidence type="ECO:0000256" key="3">
    <source>
        <dbReference type="ARBA" id="ARBA00022679"/>
    </source>
</evidence>
<keyword evidence="3 6" id="KW-0808">Transferase</keyword>
<reference evidence="6 7" key="1">
    <citation type="submission" date="2019-10" db="EMBL/GenBank/DDBJ databases">
        <title>Rubrobacter sp nov SCSIO 52915 isolated from a deep-sea sediment in the South China Sea.</title>
        <authorList>
            <person name="Chen R.W."/>
        </authorList>
    </citation>
    <scope>NUCLEOTIDE SEQUENCE [LARGE SCALE GENOMIC DNA]</scope>
    <source>
        <strain evidence="6 7">SCSIO 52915</strain>
    </source>
</reference>
<dbReference type="GO" id="GO:0030170">
    <property type="term" value="F:pyridoxal phosphate binding"/>
    <property type="evidence" value="ECO:0007669"/>
    <property type="project" value="InterPro"/>
</dbReference>
<dbReference type="Proteomes" id="UP000502706">
    <property type="component" value="Chromosome"/>
</dbReference>
<dbReference type="EMBL" id="CP045121">
    <property type="protein sequence ID" value="QIN80517.1"/>
    <property type="molecule type" value="Genomic_DNA"/>
</dbReference>
<dbReference type="SUPFAM" id="SSF53383">
    <property type="entry name" value="PLP-dependent transferases"/>
    <property type="match status" value="1"/>
</dbReference>
<dbReference type="Gene3D" id="3.40.640.10">
    <property type="entry name" value="Type I PLP-dependent aspartate aminotransferase-like (Major domain)"/>
    <property type="match status" value="1"/>
</dbReference>
<dbReference type="NCBIfam" id="NF005102">
    <property type="entry name" value="PRK06541.1"/>
    <property type="match status" value="1"/>
</dbReference>
<dbReference type="AlphaFoldDB" id="A0A6G8Q2H4"/>
<dbReference type="InterPro" id="IPR015424">
    <property type="entry name" value="PyrdxlP-dep_Trfase"/>
</dbReference>
<sequence length="485" mass="52992">MPHLYPVALPLIVDDRLYIIAAGPGKRVGRSLWTSCTVSRGAGQGGARGAENLLLHFTPFAEDWAKLPVIVSGEGCYVTDDRGRSYVDGLAGLFTTQVGHGRSELAEVAARQMKELGFFPNWSFQHPRSLELAQKLAEVAPGDLNSAFFVSSGSEAVETVIKLARQFHKANGEPGRYKIISRDVAYHGTTMGALSVTGLPSFKAPFEPLPAGFFHVRNTQQDPEGAADAIEAMIETEGSDQIAAVILEPVQNAGGCLVPPPDYWRRVREICDRHGVLLVSDAVICAFGRLGEWFGIERFGVVPDMTSFAKGVTSGYSPMGGVMVSDRMVDVLRRNAPMFSHGSTFGGHPVSSAVALENMRIIEREGLLQNVHALEGHFGDELKRMAESHPIVKDVRGMGFFWAVEVNPERADGTPLTGDEYQRYFKGVLSKALLENGLVCRFDDKEDPVIQYSPALVADREILSRIAEITDKALTELERELGYRS</sequence>
<dbReference type="FunFam" id="3.40.640.10:FF:000014">
    <property type="entry name" value="Adenosylmethionine-8-amino-7-oxononanoate aminotransferase, probable"/>
    <property type="match status" value="1"/>
</dbReference>
<proteinExistence type="inferred from homology"/>
<evidence type="ECO:0000256" key="2">
    <source>
        <dbReference type="ARBA" id="ARBA00022576"/>
    </source>
</evidence>
<name>A0A6G8Q2H4_9ACTN</name>
<dbReference type="KEGG" id="rmar:GBA65_20610"/>
<dbReference type="PANTHER" id="PTHR43094">
    <property type="entry name" value="AMINOTRANSFERASE"/>
    <property type="match status" value="1"/>
</dbReference>
<evidence type="ECO:0000256" key="5">
    <source>
        <dbReference type="RuleBase" id="RU003560"/>
    </source>
</evidence>
<dbReference type="PANTHER" id="PTHR43094:SF1">
    <property type="entry name" value="AMINOTRANSFERASE CLASS-III"/>
    <property type="match status" value="1"/>
</dbReference>
<dbReference type="GO" id="GO:0008483">
    <property type="term" value="F:transaminase activity"/>
    <property type="evidence" value="ECO:0007669"/>
    <property type="project" value="UniProtKB-KW"/>
</dbReference>
<dbReference type="InterPro" id="IPR015422">
    <property type="entry name" value="PyrdxlP-dep_Trfase_small"/>
</dbReference>
<keyword evidence="2 6" id="KW-0032">Aminotransferase</keyword>
<gene>
    <name evidence="6" type="ORF">GBA65_20610</name>
</gene>
<protein>
    <submittedName>
        <fullName evidence="6">Aspartate aminotransferase family protein</fullName>
    </submittedName>
</protein>
<evidence type="ECO:0000256" key="4">
    <source>
        <dbReference type="ARBA" id="ARBA00022898"/>
    </source>
</evidence>
<keyword evidence="4 5" id="KW-0663">Pyridoxal phosphate</keyword>
<dbReference type="InterPro" id="IPR005814">
    <property type="entry name" value="Aminotrans_3"/>
</dbReference>
<dbReference type="Gene3D" id="3.90.1150.10">
    <property type="entry name" value="Aspartate Aminotransferase, domain 1"/>
    <property type="match status" value="1"/>
</dbReference>
<organism evidence="6 7">
    <name type="scientific">Rubrobacter marinus</name>
    <dbReference type="NCBI Taxonomy" id="2653852"/>
    <lineage>
        <taxon>Bacteria</taxon>
        <taxon>Bacillati</taxon>
        <taxon>Actinomycetota</taxon>
        <taxon>Rubrobacteria</taxon>
        <taxon>Rubrobacterales</taxon>
        <taxon>Rubrobacteraceae</taxon>
        <taxon>Rubrobacter</taxon>
    </lineage>
</organism>
<keyword evidence="7" id="KW-1185">Reference proteome</keyword>
<evidence type="ECO:0000313" key="7">
    <source>
        <dbReference type="Proteomes" id="UP000502706"/>
    </source>
</evidence>
<dbReference type="InterPro" id="IPR015421">
    <property type="entry name" value="PyrdxlP-dep_Trfase_major"/>
</dbReference>
<evidence type="ECO:0000313" key="6">
    <source>
        <dbReference type="EMBL" id="QIN80517.1"/>
    </source>
</evidence>
<dbReference type="CDD" id="cd00610">
    <property type="entry name" value="OAT_like"/>
    <property type="match status" value="1"/>
</dbReference>
<comment type="similarity">
    <text evidence="1 5">Belongs to the class-III pyridoxal-phosphate-dependent aminotransferase family.</text>
</comment>
<accession>A0A6G8Q2H4</accession>
<evidence type="ECO:0000256" key="1">
    <source>
        <dbReference type="ARBA" id="ARBA00008954"/>
    </source>
</evidence>